<comment type="caution">
    <text evidence="2">The sequence shown here is derived from an EMBL/GenBank/DDBJ whole genome shotgun (WGS) entry which is preliminary data.</text>
</comment>
<proteinExistence type="predicted"/>
<gene>
    <name evidence="2" type="ORF">PHPALM_14620</name>
</gene>
<protein>
    <submittedName>
        <fullName evidence="2">Uncharacterized protein</fullName>
    </submittedName>
</protein>
<evidence type="ECO:0000313" key="3">
    <source>
        <dbReference type="Proteomes" id="UP000237271"/>
    </source>
</evidence>
<evidence type="ECO:0000313" key="2">
    <source>
        <dbReference type="EMBL" id="POM69123.1"/>
    </source>
</evidence>
<keyword evidence="1" id="KW-0472">Membrane</keyword>
<name>A0A2P4XU91_9STRA</name>
<keyword evidence="1" id="KW-0812">Transmembrane</keyword>
<dbReference type="EMBL" id="NCKW01007936">
    <property type="protein sequence ID" value="POM69123.1"/>
    <property type="molecule type" value="Genomic_DNA"/>
</dbReference>
<dbReference type="Proteomes" id="UP000237271">
    <property type="component" value="Unassembled WGS sequence"/>
</dbReference>
<organism evidence="2 3">
    <name type="scientific">Phytophthora palmivora</name>
    <dbReference type="NCBI Taxonomy" id="4796"/>
    <lineage>
        <taxon>Eukaryota</taxon>
        <taxon>Sar</taxon>
        <taxon>Stramenopiles</taxon>
        <taxon>Oomycota</taxon>
        <taxon>Peronosporomycetes</taxon>
        <taxon>Peronosporales</taxon>
        <taxon>Peronosporaceae</taxon>
        <taxon>Phytophthora</taxon>
    </lineage>
</organism>
<accession>A0A2P4XU91</accession>
<keyword evidence="3" id="KW-1185">Reference proteome</keyword>
<reference evidence="2 3" key="1">
    <citation type="journal article" date="2017" name="Genome Biol. Evol.">
        <title>Phytophthora megakarya and P. palmivora, closely related causal agents of cacao black pod rot, underwent increases in genome sizes and gene numbers by different mechanisms.</title>
        <authorList>
            <person name="Ali S.S."/>
            <person name="Shao J."/>
            <person name="Lary D.J."/>
            <person name="Kronmiller B."/>
            <person name="Shen D."/>
            <person name="Strem M.D."/>
            <person name="Amoako-Attah I."/>
            <person name="Akrofi A.Y."/>
            <person name="Begoude B.A."/>
            <person name="Ten Hoopen G.M."/>
            <person name="Coulibaly K."/>
            <person name="Kebe B.I."/>
            <person name="Melnick R.L."/>
            <person name="Guiltinan M.J."/>
            <person name="Tyler B.M."/>
            <person name="Meinhardt L.W."/>
            <person name="Bailey B.A."/>
        </authorList>
    </citation>
    <scope>NUCLEOTIDE SEQUENCE [LARGE SCALE GENOMIC DNA]</scope>
    <source>
        <strain evidence="3">sbr112.9</strain>
    </source>
</reference>
<dbReference type="AlphaFoldDB" id="A0A2P4XU91"/>
<sequence length="174" mass="19293">MWRSVERNSTSARAKDGVCHDVGARFIHDLSCPHGKATNDVSDPMDLLPLSYESVDTLARRVEHLRTQYFQWLSVSILAMPSLIFATFSPTPACVPSLGAHLTVAVVLALTFGWTGSPNHYNVFGGTITLLVRRESPDLFFWYTWVDNHGQVKADQHGRLELSEGTLVLPCPPS</sequence>
<feature type="transmembrane region" description="Helical" evidence="1">
    <location>
        <begin position="69"/>
        <end position="89"/>
    </location>
</feature>
<keyword evidence="1" id="KW-1133">Transmembrane helix</keyword>
<evidence type="ECO:0000256" key="1">
    <source>
        <dbReference type="SAM" id="Phobius"/>
    </source>
</evidence>
<feature type="transmembrane region" description="Helical" evidence="1">
    <location>
        <begin position="95"/>
        <end position="114"/>
    </location>
</feature>